<dbReference type="GO" id="GO:0046166">
    <property type="term" value="P:glyceraldehyde-3-phosphate biosynthetic process"/>
    <property type="evidence" value="ECO:0007669"/>
    <property type="project" value="TreeGrafter"/>
</dbReference>
<comment type="pathway">
    <text evidence="1 9 10">Carbohydrate degradation; glycolysis; D-glyceraldehyde 3-phosphate from glycerone phosphate: step 1/1.</text>
</comment>
<proteinExistence type="inferred from homology"/>
<dbReference type="NCBIfam" id="TIGR00419">
    <property type="entry name" value="tim"/>
    <property type="match status" value="1"/>
</dbReference>
<dbReference type="InterPro" id="IPR000652">
    <property type="entry name" value="Triosephosphate_isomerase"/>
</dbReference>
<comment type="caution">
    <text evidence="9">Lacks conserved residue(s) required for the propagation of feature annotation.</text>
</comment>
<organism evidence="11 12">
    <name type="scientific">Fructilactobacillus florum DSM 22689 = JCM 16035</name>
    <dbReference type="NCBI Taxonomy" id="1423745"/>
    <lineage>
        <taxon>Bacteria</taxon>
        <taxon>Bacillati</taxon>
        <taxon>Bacillota</taxon>
        <taxon>Bacilli</taxon>
        <taxon>Lactobacillales</taxon>
        <taxon>Lactobacillaceae</taxon>
        <taxon>Fructilactobacillus</taxon>
    </lineage>
</organism>
<evidence type="ECO:0000256" key="10">
    <source>
        <dbReference type="RuleBase" id="RU363013"/>
    </source>
</evidence>
<dbReference type="GO" id="GO:0004807">
    <property type="term" value="F:triose-phosphate isomerase activity"/>
    <property type="evidence" value="ECO:0007669"/>
    <property type="project" value="UniProtKB-UniRule"/>
</dbReference>
<dbReference type="PROSITE" id="PS51440">
    <property type="entry name" value="TIM_2"/>
    <property type="match status" value="1"/>
</dbReference>
<feature type="active site" description="Electrophile" evidence="9">
    <location>
        <position position="96"/>
    </location>
</feature>
<evidence type="ECO:0000256" key="3">
    <source>
        <dbReference type="ARBA" id="ARBA00011940"/>
    </source>
</evidence>
<evidence type="ECO:0000256" key="1">
    <source>
        <dbReference type="ARBA" id="ARBA00004680"/>
    </source>
</evidence>
<dbReference type="Proteomes" id="UP000051586">
    <property type="component" value="Unassembled WGS sequence"/>
</dbReference>
<keyword evidence="7 9" id="KW-0324">Glycolysis</keyword>
<sequence length="254" mass="27650">MTRIPFIGGNWKMNLTPTAAVAFVQKIQPKLPPRSAVETVIAASPLFLTSMQAVQGDGPVQIAAENCFYRDEGAYTGEVSPKALRELAIPYVIVGHSERRKYFNETDDIINKKVQAVFKNQMTPILCCDETMGRFENGDRVSWAVGQVTAALRGVSATDASKLIIAYEPSWAIGTGHSAPSQEAEDGCYLIRQTVADLYSDEVADQTRILYGGSVTDENIKDLMAEPNIDGVLAGKASVNPAEFLKLANFETLK</sequence>
<dbReference type="PATRIC" id="fig|1423745.4.peg.136"/>
<dbReference type="SUPFAM" id="SSF51351">
    <property type="entry name" value="Triosephosphate isomerase (TIM)"/>
    <property type="match status" value="1"/>
</dbReference>
<dbReference type="STRING" id="1423745.GCA_001311215_00488"/>
<keyword evidence="5 9" id="KW-0312">Gluconeogenesis</keyword>
<comment type="subcellular location">
    <subcellularLocation>
        <location evidence="9 10">Cytoplasm</location>
    </subcellularLocation>
</comment>
<comment type="subunit">
    <text evidence="9 10">Homodimer.</text>
</comment>
<dbReference type="EC" id="5.3.1.1" evidence="3 9"/>
<dbReference type="PANTHER" id="PTHR21139">
    <property type="entry name" value="TRIOSEPHOSPHATE ISOMERASE"/>
    <property type="match status" value="1"/>
</dbReference>
<evidence type="ECO:0000256" key="5">
    <source>
        <dbReference type="ARBA" id="ARBA00022432"/>
    </source>
</evidence>
<accession>A0A0R2CMH3</accession>
<evidence type="ECO:0000256" key="2">
    <source>
        <dbReference type="ARBA" id="ARBA00007422"/>
    </source>
</evidence>
<dbReference type="HAMAP" id="MF_00147_B">
    <property type="entry name" value="TIM_B"/>
    <property type="match status" value="1"/>
</dbReference>
<dbReference type="UniPathway" id="UPA00138"/>
<dbReference type="PROSITE" id="PS00171">
    <property type="entry name" value="TIM_1"/>
    <property type="match status" value="1"/>
</dbReference>
<feature type="binding site" evidence="9">
    <location>
        <begin position="10"/>
        <end position="12"/>
    </location>
    <ligand>
        <name>substrate</name>
    </ligand>
</feature>
<dbReference type="InterPro" id="IPR020861">
    <property type="entry name" value="Triosephosphate_isomerase_AS"/>
</dbReference>
<comment type="catalytic activity">
    <reaction evidence="9 10">
        <text>D-glyceraldehyde 3-phosphate = dihydroxyacetone phosphate</text>
        <dbReference type="Rhea" id="RHEA:18585"/>
        <dbReference type="ChEBI" id="CHEBI:57642"/>
        <dbReference type="ChEBI" id="CHEBI:59776"/>
        <dbReference type="EC" id="5.3.1.1"/>
    </reaction>
</comment>
<dbReference type="InterPro" id="IPR035990">
    <property type="entry name" value="TIM_sf"/>
</dbReference>
<evidence type="ECO:0000256" key="9">
    <source>
        <dbReference type="HAMAP-Rule" id="MF_00147"/>
    </source>
</evidence>
<dbReference type="InterPro" id="IPR013785">
    <property type="entry name" value="Aldolase_TIM"/>
</dbReference>
<evidence type="ECO:0000256" key="8">
    <source>
        <dbReference type="ARBA" id="ARBA00023235"/>
    </source>
</evidence>
<dbReference type="GO" id="GO:0005829">
    <property type="term" value="C:cytosol"/>
    <property type="evidence" value="ECO:0007669"/>
    <property type="project" value="TreeGrafter"/>
</dbReference>
<dbReference type="EMBL" id="AYZI01000001">
    <property type="protein sequence ID" value="KRM92517.1"/>
    <property type="molecule type" value="Genomic_DNA"/>
</dbReference>
<dbReference type="GO" id="GO:0019563">
    <property type="term" value="P:glycerol catabolic process"/>
    <property type="evidence" value="ECO:0007669"/>
    <property type="project" value="TreeGrafter"/>
</dbReference>
<name>A0A0R2CMH3_9LACO</name>
<dbReference type="PANTHER" id="PTHR21139:SF42">
    <property type="entry name" value="TRIOSEPHOSPHATE ISOMERASE"/>
    <property type="match status" value="1"/>
</dbReference>
<keyword evidence="8 9" id="KW-0413">Isomerase</keyword>
<dbReference type="AlphaFoldDB" id="A0A0R2CMH3"/>
<dbReference type="Gene3D" id="3.20.20.70">
    <property type="entry name" value="Aldolase class I"/>
    <property type="match status" value="1"/>
</dbReference>
<dbReference type="InterPro" id="IPR022896">
    <property type="entry name" value="TrioseP_Isoase_bac/euk"/>
</dbReference>
<dbReference type="GO" id="GO:0006096">
    <property type="term" value="P:glycolytic process"/>
    <property type="evidence" value="ECO:0007669"/>
    <property type="project" value="UniProtKB-UniRule"/>
</dbReference>
<evidence type="ECO:0000256" key="4">
    <source>
        <dbReference type="ARBA" id="ARBA00019397"/>
    </source>
</evidence>
<dbReference type="GO" id="GO:0006094">
    <property type="term" value="P:gluconeogenesis"/>
    <property type="evidence" value="ECO:0007669"/>
    <property type="project" value="UniProtKB-UniRule"/>
</dbReference>
<comment type="caution">
    <text evidence="11">The sequence shown here is derived from an EMBL/GenBank/DDBJ whole genome shotgun (WGS) entry which is preliminary data.</text>
</comment>
<feature type="binding site" evidence="9">
    <location>
        <position position="174"/>
    </location>
    <ligand>
        <name>substrate</name>
    </ligand>
</feature>
<keyword evidence="6 9" id="KW-0963">Cytoplasm</keyword>
<evidence type="ECO:0000313" key="12">
    <source>
        <dbReference type="Proteomes" id="UP000051586"/>
    </source>
</evidence>
<dbReference type="FunFam" id="3.20.20.70:FF:000016">
    <property type="entry name" value="Triosephosphate isomerase"/>
    <property type="match status" value="1"/>
</dbReference>
<dbReference type="UniPathway" id="UPA00109">
    <property type="reaction ID" value="UER00189"/>
</dbReference>
<comment type="function">
    <text evidence="9">Involved in the gluconeogenesis. Catalyzes stereospecifically the conversion of dihydroxyacetone phosphate (DHAP) to D-glyceraldehyde-3-phosphate (G3P).</text>
</comment>
<feature type="binding site" evidence="9">
    <location>
        <position position="214"/>
    </location>
    <ligand>
        <name>substrate</name>
    </ligand>
</feature>
<protein>
    <recommendedName>
        <fullName evidence="4 9">Triosephosphate isomerase</fullName>
        <shortName evidence="9">TIM</shortName>
        <shortName evidence="9">TPI</shortName>
        <ecNumber evidence="3 9">5.3.1.1</ecNumber>
    </recommendedName>
    <alternativeName>
        <fullName evidence="9">Triose-phosphate isomerase</fullName>
    </alternativeName>
</protein>
<evidence type="ECO:0000313" key="11">
    <source>
        <dbReference type="EMBL" id="KRM92517.1"/>
    </source>
</evidence>
<reference evidence="11 12" key="1">
    <citation type="journal article" date="2015" name="Genome Announc.">
        <title>Expanding the biotechnology potential of lactobacilli through comparative genomics of 213 strains and associated genera.</title>
        <authorList>
            <person name="Sun Z."/>
            <person name="Harris H.M."/>
            <person name="McCann A."/>
            <person name="Guo C."/>
            <person name="Argimon S."/>
            <person name="Zhang W."/>
            <person name="Yang X."/>
            <person name="Jeffery I.B."/>
            <person name="Cooney J.C."/>
            <person name="Kagawa T.F."/>
            <person name="Liu W."/>
            <person name="Song Y."/>
            <person name="Salvetti E."/>
            <person name="Wrobel A."/>
            <person name="Rasinkangas P."/>
            <person name="Parkhill J."/>
            <person name="Rea M.C."/>
            <person name="O'Sullivan O."/>
            <person name="Ritari J."/>
            <person name="Douillard F.P."/>
            <person name="Paul Ross R."/>
            <person name="Yang R."/>
            <person name="Briner A.E."/>
            <person name="Felis G.E."/>
            <person name="de Vos W.M."/>
            <person name="Barrangou R."/>
            <person name="Klaenhammer T.R."/>
            <person name="Caufield P.W."/>
            <person name="Cui Y."/>
            <person name="Zhang H."/>
            <person name="O'Toole P.W."/>
        </authorList>
    </citation>
    <scope>NUCLEOTIDE SEQUENCE [LARGE SCALE GENOMIC DNA]</scope>
    <source>
        <strain evidence="11 12">DSM 22689</strain>
    </source>
</reference>
<evidence type="ECO:0000256" key="7">
    <source>
        <dbReference type="ARBA" id="ARBA00023152"/>
    </source>
</evidence>
<evidence type="ECO:0000256" key="6">
    <source>
        <dbReference type="ARBA" id="ARBA00022490"/>
    </source>
</evidence>
<feature type="active site" description="Proton acceptor" evidence="9">
    <location>
        <position position="168"/>
    </location>
</feature>
<dbReference type="Pfam" id="PF00121">
    <property type="entry name" value="TIM"/>
    <property type="match status" value="1"/>
</dbReference>
<comment type="similarity">
    <text evidence="2 9 10">Belongs to the triosephosphate isomerase family.</text>
</comment>
<gene>
    <name evidence="9" type="primary">tpiA</name>
    <name evidence="11" type="ORF">FC87_GL000129</name>
</gene>
<dbReference type="CDD" id="cd00311">
    <property type="entry name" value="TIM"/>
    <property type="match status" value="1"/>
</dbReference>
<dbReference type="RefSeq" id="WP_009166929.1">
    <property type="nucleotide sequence ID" value="NZ_AYZI01000001.1"/>
</dbReference>
<comment type="pathway">
    <text evidence="9 10">Carbohydrate biosynthesis; gluconeogenesis.</text>
</comment>